<accession>A0A069CW30</accession>
<dbReference type="STRING" id="1329250.WOSG25_091270"/>
<dbReference type="PANTHER" id="PTHR14226:SF29">
    <property type="entry name" value="NEUROPATHY TARGET ESTERASE SWS"/>
    <property type="match status" value="1"/>
</dbReference>
<evidence type="ECO:0000256" key="5">
    <source>
        <dbReference type="SAM" id="Phobius"/>
    </source>
</evidence>
<keyword evidence="5" id="KW-0472">Membrane</keyword>
<name>A0A069CW30_WEIOS</name>
<evidence type="ECO:0000313" key="7">
    <source>
        <dbReference type="EMBL" id="GAK31428.1"/>
    </source>
</evidence>
<evidence type="ECO:0000313" key="8">
    <source>
        <dbReference type="Proteomes" id="UP000030643"/>
    </source>
</evidence>
<evidence type="ECO:0000259" key="6">
    <source>
        <dbReference type="PROSITE" id="PS51635"/>
    </source>
</evidence>
<dbReference type="Proteomes" id="UP000030643">
    <property type="component" value="Unassembled WGS sequence"/>
</dbReference>
<dbReference type="EMBL" id="DF820492">
    <property type="protein sequence ID" value="GAK31428.1"/>
    <property type="molecule type" value="Genomic_DNA"/>
</dbReference>
<feature type="short sequence motif" description="DGA/G" evidence="4">
    <location>
        <begin position="299"/>
        <end position="301"/>
    </location>
</feature>
<dbReference type="RefSeq" id="WP_027699402.1">
    <property type="nucleotide sequence ID" value="NZ_DF820492.1"/>
</dbReference>
<dbReference type="SUPFAM" id="SSF52151">
    <property type="entry name" value="FabD/lysophospholipase-like"/>
    <property type="match status" value="1"/>
</dbReference>
<dbReference type="eggNOG" id="COG1752">
    <property type="taxonomic scope" value="Bacteria"/>
</dbReference>
<reference evidence="8" key="1">
    <citation type="journal article" date="2014" name="Genome Announc.">
        <title>Draft genome sequence of Weissella oryzae SG25T, isolated from fermented rice grains.</title>
        <authorList>
            <person name="Tanizawa Y."/>
            <person name="Fujisawa T."/>
            <person name="Mochizuki T."/>
            <person name="Kaminuma E."/>
            <person name="Suzuki Y."/>
            <person name="Nakamura Y."/>
            <person name="Tohno M."/>
        </authorList>
    </citation>
    <scope>NUCLEOTIDE SEQUENCE [LARGE SCALE GENOMIC DNA]</scope>
    <source>
        <strain evidence="8">DSM 25784 / JCM 18191 / LMG 30913 / SG25</strain>
    </source>
</reference>
<dbReference type="InterPro" id="IPR016035">
    <property type="entry name" value="Acyl_Trfase/lysoPLipase"/>
</dbReference>
<evidence type="ECO:0000256" key="2">
    <source>
        <dbReference type="ARBA" id="ARBA00022963"/>
    </source>
</evidence>
<keyword evidence="5" id="KW-0812">Transmembrane</keyword>
<feature type="transmembrane region" description="Helical" evidence="5">
    <location>
        <begin position="493"/>
        <end position="510"/>
    </location>
</feature>
<dbReference type="GO" id="GO:0016787">
    <property type="term" value="F:hydrolase activity"/>
    <property type="evidence" value="ECO:0007669"/>
    <property type="project" value="UniProtKB-UniRule"/>
</dbReference>
<evidence type="ECO:0000256" key="1">
    <source>
        <dbReference type="ARBA" id="ARBA00022801"/>
    </source>
</evidence>
<feature type="short sequence motif" description="GXGXXG" evidence="4">
    <location>
        <begin position="137"/>
        <end position="142"/>
    </location>
</feature>
<dbReference type="Pfam" id="PF01734">
    <property type="entry name" value="Patatin"/>
    <property type="match status" value="1"/>
</dbReference>
<dbReference type="OrthoDB" id="9770965at2"/>
<evidence type="ECO:0000256" key="4">
    <source>
        <dbReference type="PROSITE-ProRule" id="PRU01161"/>
    </source>
</evidence>
<dbReference type="AlphaFoldDB" id="A0A069CW30"/>
<keyword evidence="8" id="KW-1185">Reference proteome</keyword>
<dbReference type="GO" id="GO:0016042">
    <property type="term" value="P:lipid catabolic process"/>
    <property type="evidence" value="ECO:0007669"/>
    <property type="project" value="UniProtKB-UniRule"/>
</dbReference>
<protein>
    <submittedName>
        <fullName evidence="7">Patatin</fullName>
    </submittedName>
</protein>
<organism evidence="7 8">
    <name type="scientific">Weissella oryzae (strain DSM 25784 / JCM 18191 / LMG 30913 / SG25)</name>
    <dbReference type="NCBI Taxonomy" id="1329250"/>
    <lineage>
        <taxon>Bacteria</taxon>
        <taxon>Bacillati</taxon>
        <taxon>Bacillota</taxon>
        <taxon>Bacilli</taxon>
        <taxon>Lactobacillales</taxon>
        <taxon>Lactobacillaceae</taxon>
        <taxon>Weissella</taxon>
    </lineage>
</organism>
<keyword evidence="2 4" id="KW-0442">Lipid degradation</keyword>
<dbReference type="Gene3D" id="3.40.1090.10">
    <property type="entry name" value="Cytosolic phospholipase A2 catalytic domain"/>
    <property type="match status" value="2"/>
</dbReference>
<evidence type="ECO:0000256" key="3">
    <source>
        <dbReference type="ARBA" id="ARBA00023098"/>
    </source>
</evidence>
<dbReference type="InterPro" id="IPR050301">
    <property type="entry name" value="NTE"/>
</dbReference>
<keyword evidence="1 4" id="KW-0378">Hydrolase</keyword>
<dbReference type="PROSITE" id="PS51635">
    <property type="entry name" value="PNPLA"/>
    <property type="match status" value="1"/>
</dbReference>
<dbReference type="PANTHER" id="PTHR14226">
    <property type="entry name" value="NEUROPATHY TARGET ESTERASE/SWISS CHEESE D.MELANOGASTER"/>
    <property type="match status" value="1"/>
</dbReference>
<keyword evidence="5" id="KW-1133">Transmembrane helix</keyword>
<feature type="domain" description="PNPLA" evidence="6">
    <location>
        <begin position="133"/>
        <end position="312"/>
    </location>
</feature>
<dbReference type="InterPro" id="IPR002641">
    <property type="entry name" value="PNPLA_dom"/>
</dbReference>
<feature type="short sequence motif" description="GXSXG" evidence="4">
    <location>
        <begin position="164"/>
        <end position="168"/>
    </location>
</feature>
<proteinExistence type="predicted"/>
<feature type="active site" description="Proton acceptor" evidence="4">
    <location>
        <position position="299"/>
    </location>
</feature>
<gene>
    <name evidence="7" type="ORF">WOSG25_091270</name>
</gene>
<sequence>MFVQEGYLENVDAVFQQLVGQFVDAQEARNRYSDLRGQKNIKGLVIVDKTVLVGAVLYTFDQEICEVMVTLTWPGYDRNIIMQALIDYLSKARVKQLRLYSNFTTDESWLKSCGFKHVDKGIYWRDFTYPIAFVFGGGGAHGAFLTGAYEALAAAHVVPTMLYGVSVGAITGMSLMHLDTTIANATWAELTTQMVYEVDHVSLNRRQFTRNLARNFITHRYYNKASLRQVIQPAVEKELASPPLADFTLVATEFPSLKEAVYRVTKETTVTELTDWILASSAFYPLVAPVKIGEKRYIDGGYSNNIPANLAATDGAKEIYAFSIMDNSIANLNVPDDVNLHYIRTPWELGPLLDFIPEMSQRHRRLGFLRTKQVLGEYAGYYYAFTEPVNFTWLGGPQLIRWLATDPITAPLAELLNEAPVWLVWTQWLERKAENKFDGDAKAMGLATIERLAELLAVDPLKTYTLQGFIDEIIKQGTFRTNLPSAKGKISRPYLLANIALVLTGLLYLLSKSAKQGRI</sequence>
<feature type="active site" description="Nucleophile" evidence="4">
    <location>
        <position position="166"/>
    </location>
</feature>
<keyword evidence="3 4" id="KW-0443">Lipid metabolism</keyword>